<keyword evidence="5" id="KW-0449">Lipoprotein</keyword>
<evidence type="ECO:0000313" key="7">
    <source>
        <dbReference type="EMBL" id="SDX78015.1"/>
    </source>
</evidence>
<reference evidence="8" key="1">
    <citation type="submission" date="2016-10" db="EMBL/GenBank/DDBJ databases">
        <authorList>
            <person name="Varghese N."/>
            <person name="Submissions S."/>
        </authorList>
    </citation>
    <scope>NUCLEOTIDE SEQUENCE [LARGE SCALE GENOMIC DNA]</scope>
    <source>
        <strain evidence="8">NRRL B-59562</strain>
    </source>
</reference>
<dbReference type="PANTHER" id="PTHR37011:SF1">
    <property type="entry name" value="POT FAMILY PEPTIDE TRANSPORT PROTEIN"/>
    <property type="match status" value="1"/>
</dbReference>
<evidence type="ECO:0000256" key="2">
    <source>
        <dbReference type="ARBA" id="ARBA00022729"/>
    </source>
</evidence>
<organism evidence="7 8">
    <name type="scientific">Pseudomonas kuykendallii</name>
    <dbReference type="NCBI Taxonomy" id="1007099"/>
    <lineage>
        <taxon>Bacteria</taxon>
        <taxon>Pseudomonadati</taxon>
        <taxon>Pseudomonadota</taxon>
        <taxon>Gammaproteobacteria</taxon>
        <taxon>Pseudomonadales</taxon>
        <taxon>Pseudomonadaceae</taxon>
        <taxon>Pseudomonas</taxon>
    </lineage>
</organism>
<evidence type="ECO:0000256" key="1">
    <source>
        <dbReference type="ARBA" id="ARBA00022475"/>
    </source>
</evidence>
<feature type="domain" description="Lipoprotein YgdI/YgdR-like SH3-like" evidence="6">
    <location>
        <begin position="20"/>
        <end position="68"/>
    </location>
</feature>
<accession>A0A1H3EHD4</accession>
<dbReference type="Pfam" id="PF06004">
    <property type="entry name" value="DUF903"/>
    <property type="match status" value="1"/>
</dbReference>
<dbReference type="Proteomes" id="UP000243778">
    <property type="component" value="Unassembled WGS sequence"/>
</dbReference>
<dbReference type="RefSeq" id="WP_090231139.1">
    <property type="nucleotide sequence ID" value="NZ_FNNU01000006.1"/>
</dbReference>
<gene>
    <name evidence="7" type="ORF">SAMN05216287_3720</name>
</gene>
<dbReference type="PANTHER" id="PTHR37011">
    <property type="entry name" value="POT FAMILY PEPTIDE TRANSPORT PROTEIN-RELATED"/>
    <property type="match status" value="1"/>
</dbReference>
<dbReference type="EMBL" id="FNNU01000006">
    <property type="protein sequence ID" value="SDX78015.1"/>
    <property type="molecule type" value="Genomic_DNA"/>
</dbReference>
<keyword evidence="4" id="KW-0564">Palmitate</keyword>
<proteinExistence type="predicted"/>
<keyword evidence="8" id="KW-1185">Reference proteome</keyword>
<name>A0A1H3EHD4_9PSED</name>
<protein>
    <recommendedName>
        <fullName evidence="6">Lipoprotein YgdI/YgdR-like SH3-like domain-containing protein</fullName>
    </recommendedName>
</protein>
<evidence type="ECO:0000256" key="3">
    <source>
        <dbReference type="ARBA" id="ARBA00023136"/>
    </source>
</evidence>
<dbReference type="InterPro" id="IPR010920">
    <property type="entry name" value="LSM_dom_sf"/>
</dbReference>
<keyword evidence="2" id="KW-0732">Signal</keyword>
<keyword evidence="1" id="KW-1003">Cell membrane</keyword>
<sequence>MKHWMFAAFCVLGLAGCASDYVISTNDGQMITAHGEPKLDEDSGLYEYEDADGRTQQIPLTQVKQVMER</sequence>
<dbReference type="SUPFAM" id="SSF50182">
    <property type="entry name" value="Sm-like ribonucleoproteins"/>
    <property type="match status" value="1"/>
</dbReference>
<dbReference type="InterPro" id="IPR047807">
    <property type="entry name" value="YgdI/YgdR-like_SH3-like"/>
</dbReference>
<dbReference type="OrthoDB" id="6520455at2"/>
<evidence type="ECO:0000256" key="4">
    <source>
        <dbReference type="ARBA" id="ARBA00023139"/>
    </source>
</evidence>
<keyword evidence="3" id="KW-0472">Membrane</keyword>
<evidence type="ECO:0000259" key="6">
    <source>
        <dbReference type="Pfam" id="PF06004"/>
    </source>
</evidence>
<evidence type="ECO:0000313" key="8">
    <source>
        <dbReference type="Proteomes" id="UP000243778"/>
    </source>
</evidence>
<evidence type="ECO:0000256" key="5">
    <source>
        <dbReference type="ARBA" id="ARBA00023288"/>
    </source>
</evidence>
<dbReference type="PROSITE" id="PS51257">
    <property type="entry name" value="PROKAR_LIPOPROTEIN"/>
    <property type="match status" value="1"/>
</dbReference>
<dbReference type="Gene3D" id="2.30.30.100">
    <property type="match status" value="1"/>
</dbReference>
<dbReference type="AlphaFoldDB" id="A0A1H3EHD4"/>
<dbReference type="InterPro" id="IPR010305">
    <property type="entry name" value="YgdI/YgdR-like"/>
</dbReference>
<dbReference type="STRING" id="1007099.SAMN05216287_3720"/>
<dbReference type="NCBIfam" id="NF033216">
    <property type="entry name" value="lipo_YgdI_YgdR"/>
    <property type="match status" value="1"/>
</dbReference>